<name>X0W7J7_9ZZZZ</name>
<proteinExistence type="predicted"/>
<feature type="non-terminal residue" evidence="2">
    <location>
        <position position="1"/>
    </location>
</feature>
<dbReference type="SUPFAM" id="SSF51064">
    <property type="entry name" value="Head domain of nucleotide exchange factor GrpE"/>
    <property type="match status" value="1"/>
</dbReference>
<reference evidence="2" key="1">
    <citation type="journal article" date="2014" name="Front. Microbiol.">
        <title>High frequency of phylogenetically diverse reductive dehalogenase-homologous genes in deep subseafloor sedimentary metagenomes.</title>
        <authorList>
            <person name="Kawai M."/>
            <person name="Futagami T."/>
            <person name="Toyoda A."/>
            <person name="Takaki Y."/>
            <person name="Nishi S."/>
            <person name="Hori S."/>
            <person name="Arai W."/>
            <person name="Tsubouchi T."/>
            <person name="Morono Y."/>
            <person name="Uchiyama I."/>
            <person name="Ito T."/>
            <person name="Fujiyama A."/>
            <person name="Inagaki F."/>
            <person name="Takami H."/>
        </authorList>
    </citation>
    <scope>NUCLEOTIDE SEQUENCE</scope>
    <source>
        <strain evidence="2">Expedition CK06-06</strain>
    </source>
</reference>
<dbReference type="GO" id="GO:0042803">
    <property type="term" value="F:protein homodimerization activity"/>
    <property type="evidence" value="ECO:0007669"/>
    <property type="project" value="InterPro"/>
</dbReference>
<organism evidence="2">
    <name type="scientific">marine sediment metagenome</name>
    <dbReference type="NCBI Taxonomy" id="412755"/>
    <lineage>
        <taxon>unclassified sequences</taxon>
        <taxon>metagenomes</taxon>
        <taxon>ecological metagenomes</taxon>
    </lineage>
</organism>
<dbReference type="Gene3D" id="2.30.22.10">
    <property type="entry name" value="Head domain of nucleotide exchange factor GrpE"/>
    <property type="match status" value="1"/>
</dbReference>
<dbReference type="InterPro" id="IPR009012">
    <property type="entry name" value="GrpE_head"/>
</dbReference>
<keyword evidence="1" id="KW-0143">Chaperone</keyword>
<protein>
    <recommendedName>
        <fullName evidence="3">Nucleotide exchange factor GrpE</fullName>
    </recommendedName>
</protein>
<comment type="caution">
    <text evidence="2">The sequence shown here is derived from an EMBL/GenBank/DDBJ whole genome shotgun (WGS) entry which is preliminary data.</text>
</comment>
<dbReference type="AlphaFoldDB" id="X0W7J7"/>
<dbReference type="GO" id="GO:0006457">
    <property type="term" value="P:protein folding"/>
    <property type="evidence" value="ECO:0007669"/>
    <property type="project" value="InterPro"/>
</dbReference>
<dbReference type="GO" id="GO:0051087">
    <property type="term" value="F:protein-folding chaperone binding"/>
    <property type="evidence" value="ECO:0007669"/>
    <property type="project" value="InterPro"/>
</dbReference>
<sequence>PEGMIVEEIKKGYLLNGKVFRPCLVKVACSSRP</sequence>
<gene>
    <name evidence="2" type="ORF">S01H1_50951</name>
</gene>
<dbReference type="InterPro" id="IPR000740">
    <property type="entry name" value="GrpE"/>
</dbReference>
<evidence type="ECO:0000256" key="1">
    <source>
        <dbReference type="ARBA" id="ARBA00023186"/>
    </source>
</evidence>
<dbReference type="GO" id="GO:0000774">
    <property type="term" value="F:adenyl-nucleotide exchange factor activity"/>
    <property type="evidence" value="ECO:0007669"/>
    <property type="project" value="InterPro"/>
</dbReference>
<dbReference type="EMBL" id="BARS01032854">
    <property type="protein sequence ID" value="GAG19242.1"/>
    <property type="molecule type" value="Genomic_DNA"/>
</dbReference>
<evidence type="ECO:0000313" key="2">
    <source>
        <dbReference type="EMBL" id="GAG19242.1"/>
    </source>
</evidence>
<accession>X0W7J7</accession>
<dbReference type="Pfam" id="PF01025">
    <property type="entry name" value="GrpE"/>
    <property type="match status" value="1"/>
</dbReference>
<evidence type="ECO:0008006" key="3">
    <source>
        <dbReference type="Google" id="ProtNLM"/>
    </source>
</evidence>